<evidence type="ECO:0000256" key="3">
    <source>
        <dbReference type="ARBA" id="ARBA00022960"/>
    </source>
</evidence>
<feature type="transmembrane region" description="Helical" evidence="6">
    <location>
        <begin position="75"/>
        <end position="97"/>
    </location>
</feature>
<dbReference type="OrthoDB" id="9812661at2"/>
<feature type="transmembrane region" description="Helical" evidence="6">
    <location>
        <begin position="141"/>
        <end position="158"/>
    </location>
</feature>
<dbReference type="UniPathway" id="UPA00219"/>
<dbReference type="AlphaFoldDB" id="A0A1I4HR25"/>
<sequence>MNWNRKFLRNLNVNVPLLVIALIIIGFLAISSAVEINHNSPGAMAFLKKQAVSIGLGLLVIFILQAFDYRIFKEYAAFIYVFMLLLLSSTLFLGRTVAGGKRWLSLGSFNLQTAELAKIMLVLVLAAVIDSYSDDMGYLKVMFLPSIIAFIPFCLVILQNDLGTALVLFFIYLIMLFAGGGNLKYMLILFGGGFLIVVLIIAAHLVIDTPLPYLQEYQLNRLIVFINPNIDPHGSGYNIIQSKIALGSGRVIGKGLFAGTQNQLNFLPEKHTDFIFSVIGEEFGFIGTFFVITLFLLLLWQFLKIAENARDRYGYLVVVGIMAMFLFHILENIGMTMGIMPITGIPLPFISYGGTFMLTSLIAVGVVININLRKKKLMF</sequence>
<dbReference type="GO" id="GO:0008360">
    <property type="term" value="P:regulation of cell shape"/>
    <property type="evidence" value="ECO:0007669"/>
    <property type="project" value="UniProtKB-KW"/>
</dbReference>
<evidence type="ECO:0000256" key="6">
    <source>
        <dbReference type="HAMAP-Rule" id="MF_02079"/>
    </source>
</evidence>
<feature type="transmembrane region" description="Helical" evidence="6">
    <location>
        <begin position="274"/>
        <end position="300"/>
    </location>
</feature>
<evidence type="ECO:0000313" key="7">
    <source>
        <dbReference type="EMBL" id="SFL44200.1"/>
    </source>
</evidence>
<feature type="transmembrane region" description="Helical" evidence="6">
    <location>
        <begin position="12"/>
        <end position="30"/>
    </location>
</feature>
<dbReference type="HAMAP" id="MF_02079">
    <property type="entry name" value="PGT_RodA"/>
    <property type="match status" value="1"/>
</dbReference>
<keyword evidence="6" id="KW-1003">Cell membrane</keyword>
<keyword evidence="6" id="KW-0961">Cell wall biogenesis/degradation</keyword>
<dbReference type="GO" id="GO:0071555">
    <property type="term" value="P:cell wall organization"/>
    <property type="evidence" value="ECO:0007669"/>
    <property type="project" value="UniProtKB-KW"/>
</dbReference>
<gene>
    <name evidence="6" type="primary">rodA</name>
    <name evidence="7" type="ORF">SAMN02983006_01157</name>
</gene>
<comment type="similarity">
    <text evidence="6">Belongs to the SEDS family. MrdB/RodA subfamily.</text>
</comment>
<name>A0A1I4HR25_9FIRM</name>
<keyword evidence="6" id="KW-0573">Peptidoglycan synthesis</keyword>
<dbReference type="PANTHER" id="PTHR30474">
    <property type="entry name" value="CELL CYCLE PROTEIN"/>
    <property type="match status" value="1"/>
</dbReference>
<comment type="pathway">
    <text evidence="6">Cell wall biogenesis; peptidoglycan biosynthesis.</text>
</comment>
<dbReference type="InterPro" id="IPR001182">
    <property type="entry name" value="FtsW/RodA"/>
</dbReference>
<feature type="transmembrane region" description="Helical" evidence="6">
    <location>
        <begin position="187"/>
        <end position="207"/>
    </location>
</feature>
<dbReference type="GO" id="GO:0005886">
    <property type="term" value="C:plasma membrane"/>
    <property type="evidence" value="ECO:0007669"/>
    <property type="project" value="UniProtKB-SubCell"/>
</dbReference>
<dbReference type="PANTHER" id="PTHR30474:SF1">
    <property type="entry name" value="PEPTIDOGLYCAN GLYCOSYLTRANSFERASE MRDB"/>
    <property type="match status" value="1"/>
</dbReference>
<evidence type="ECO:0000256" key="1">
    <source>
        <dbReference type="ARBA" id="ARBA00004141"/>
    </source>
</evidence>
<keyword evidence="3 6" id="KW-0133">Cell shape</keyword>
<dbReference type="Proteomes" id="UP000199006">
    <property type="component" value="Unassembled WGS sequence"/>
</dbReference>
<comment type="catalytic activity">
    <reaction evidence="6">
        <text>[GlcNAc-(1-&gt;4)-Mur2Ac(oyl-L-Ala-gamma-D-Glu-L-Lys-D-Ala-D-Ala)](n)-di-trans,octa-cis-undecaprenyl diphosphate + beta-D-GlcNAc-(1-&gt;4)-Mur2Ac(oyl-L-Ala-gamma-D-Glu-L-Lys-D-Ala-D-Ala)-di-trans,octa-cis-undecaprenyl diphosphate = [GlcNAc-(1-&gt;4)-Mur2Ac(oyl-L-Ala-gamma-D-Glu-L-Lys-D-Ala-D-Ala)](n+1)-di-trans,octa-cis-undecaprenyl diphosphate + di-trans,octa-cis-undecaprenyl diphosphate + H(+)</text>
        <dbReference type="Rhea" id="RHEA:23708"/>
        <dbReference type="Rhea" id="RHEA-COMP:9602"/>
        <dbReference type="Rhea" id="RHEA-COMP:9603"/>
        <dbReference type="ChEBI" id="CHEBI:15378"/>
        <dbReference type="ChEBI" id="CHEBI:58405"/>
        <dbReference type="ChEBI" id="CHEBI:60033"/>
        <dbReference type="ChEBI" id="CHEBI:78435"/>
        <dbReference type="EC" id="2.4.99.28"/>
    </reaction>
</comment>
<keyword evidence="6" id="KW-0328">Glycosyltransferase</keyword>
<feature type="transmembrane region" description="Helical" evidence="6">
    <location>
        <begin position="164"/>
        <end position="180"/>
    </location>
</feature>
<dbReference type="GO" id="GO:0009252">
    <property type="term" value="P:peptidoglycan biosynthetic process"/>
    <property type="evidence" value="ECO:0007669"/>
    <property type="project" value="UniProtKB-UniRule"/>
</dbReference>
<protein>
    <recommendedName>
        <fullName evidence="6">Peptidoglycan glycosyltransferase RodA</fullName>
        <shortName evidence="6">PGT</shortName>
        <ecNumber evidence="6">2.4.99.28</ecNumber>
    </recommendedName>
    <alternativeName>
        <fullName evidence="6">Cell elongation protein RodA</fullName>
    </alternativeName>
    <alternativeName>
        <fullName evidence="6">Cell wall polymerase</fullName>
    </alternativeName>
    <alternativeName>
        <fullName evidence="6">Peptidoglycan polymerase</fullName>
        <shortName evidence="6">PG polymerase</shortName>
    </alternativeName>
</protein>
<evidence type="ECO:0000256" key="2">
    <source>
        <dbReference type="ARBA" id="ARBA00022692"/>
    </source>
</evidence>
<feature type="transmembrane region" description="Helical" evidence="6">
    <location>
        <begin position="109"/>
        <end position="129"/>
    </location>
</feature>
<accession>A0A1I4HR25</accession>
<keyword evidence="6" id="KW-0808">Transferase</keyword>
<organism evidence="7 8">
    <name type="scientific">Halanaerobium salsuginis</name>
    <dbReference type="NCBI Taxonomy" id="29563"/>
    <lineage>
        <taxon>Bacteria</taxon>
        <taxon>Bacillati</taxon>
        <taxon>Bacillota</taxon>
        <taxon>Clostridia</taxon>
        <taxon>Halanaerobiales</taxon>
        <taxon>Halanaerobiaceae</taxon>
        <taxon>Halanaerobium</taxon>
    </lineage>
</organism>
<dbReference type="EC" id="2.4.99.28" evidence="6"/>
<dbReference type="InterPro" id="IPR011923">
    <property type="entry name" value="RodA/MrdB"/>
</dbReference>
<evidence type="ECO:0000313" key="8">
    <source>
        <dbReference type="Proteomes" id="UP000199006"/>
    </source>
</evidence>
<reference evidence="7 8" key="1">
    <citation type="submission" date="2016-10" db="EMBL/GenBank/DDBJ databases">
        <authorList>
            <person name="de Groot N.N."/>
        </authorList>
    </citation>
    <scope>NUCLEOTIDE SEQUENCE [LARGE SCALE GENOMIC DNA]</scope>
    <source>
        <strain evidence="7 8">ATCC 51327</strain>
    </source>
</reference>
<evidence type="ECO:0000256" key="5">
    <source>
        <dbReference type="ARBA" id="ARBA00023136"/>
    </source>
</evidence>
<keyword evidence="4 6" id="KW-1133">Transmembrane helix</keyword>
<evidence type="ECO:0000256" key="4">
    <source>
        <dbReference type="ARBA" id="ARBA00022989"/>
    </source>
</evidence>
<keyword evidence="2 6" id="KW-0812">Transmembrane</keyword>
<feature type="transmembrane region" description="Helical" evidence="6">
    <location>
        <begin position="312"/>
        <end position="330"/>
    </location>
</feature>
<dbReference type="GO" id="GO:0008955">
    <property type="term" value="F:peptidoglycan glycosyltransferase activity"/>
    <property type="evidence" value="ECO:0007669"/>
    <property type="project" value="UniProtKB-UniRule"/>
</dbReference>
<feature type="transmembrane region" description="Helical" evidence="6">
    <location>
        <begin position="350"/>
        <end position="372"/>
    </location>
</feature>
<dbReference type="NCBIfam" id="TIGR02210">
    <property type="entry name" value="rodA_shape"/>
    <property type="match status" value="1"/>
</dbReference>
<comment type="function">
    <text evidence="6">Peptidoglycan polymerase that is essential for cell wall elongation.</text>
</comment>
<proteinExistence type="inferred from homology"/>
<keyword evidence="8" id="KW-1185">Reference proteome</keyword>
<dbReference type="GO" id="GO:0032153">
    <property type="term" value="C:cell division site"/>
    <property type="evidence" value="ECO:0007669"/>
    <property type="project" value="TreeGrafter"/>
</dbReference>
<dbReference type="EMBL" id="FOTI01000012">
    <property type="protein sequence ID" value="SFL44200.1"/>
    <property type="molecule type" value="Genomic_DNA"/>
</dbReference>
<dbReference type="GO" id="GO:0051301">
    <property type="term" value="P:cell division"/>
    <property type="evidence" value="ECO:0007669"/>
    <property type="project" value="InterPro"/>
</dbReference>
<comment type="subcellular location">
    <subcellularLocation>
        <location evidence="6">Cell membrane</location>
        <topology evidence="6">Multi-pass membrane protein</topology>
    </subcellularLocation>
    <subcellularLocation>
        <location evidence="1">Membrane</location>
        <topology evidence="1">Multi-pass membrane protein</topology>
    </subcellularLocation>
</comment>
<feature type="transmembrane region" description="Helical" evidence="6">
    <location>
        <begin position="50"/>
        <end position="68"/>
    </location>
</feature>
<dbReference type="STRING" id="29563.SAMN02983006_01157"/>
<dbReference type="RefSeq" id="WP_089860926.1">
    <property type="nucleotide sequence ID" value="NZ_FOTI01000012.1"/>
</dbReference>
<keyword evidence="5 6" id="KW-0472">Membrane</keyword>
<dbReference type="Pfam" id="PF01098">
    <property type="entry name" value="FTSW_RODA_SPOVE"/>
    <property type="match status" value="1"/>
</dbReference>
<dbReference type="GO" id="GO:0015648">
    <property type="term" value="F:lipid-linked peptidoglycan transporter activity"/>
    <property type="evidence" value="ECO:0007669"/>
    <property type="project" value="TreeGrafter"/>
</dbReference>